<comment type="caution">
    <text evidence="1">The sequence shown here is derived from an EMBL/GenBank/DDBJ whole genome shotgun (WGS) entry which is preliminary data.</text>
</comment>
<proteinExistence type="predicted"/>
<name>A0A0W8F1D9_9ZZZZ</name>
<organism evidence="1">
    <name type="scientific">hydrocarbon metagenome</name>
    <dbReference type="NCBI Taxonomy" id="938273"/>
    <lineage>
        <taxon>unclassified sequences</taxon>
        <taxon>metagenomes</taxon>
        <taxon>ecological metagenomes</taxon>
    </lineage>
</organism>
<reference evidence="1" key="1">
    <citation type="journal article" date="2015" name="Proc. Natl. Acad. Sci. U.S.A.">
        <title>Networks of energetic and metabolic interactions define dynamics in microbial communities.</title>
        <authorList>
            <person name="Embree M."/>
            <person name="Liu J.K."/>
            <person name="Al-Bassam M.M."/>
            <person name="Zengler K."/>
        </authorList>
    </citation>
    <scope>NUCLEOTIDE SEQUENCE</scope>
</reference>
<dbReference type="AlphaFoldDB" id="A0A0W8F1D9"/>
<protein>
    <submittedName>
        <fullName evidence="1">Uncharacterized protein</fullName>
    </submittedName>
</protein>
<evidence type="ECO:0000313" key="1">
    <source>
        <dbReference type="EMBL" id="KUG14704.1"/>
    </source>
</evidence>
<dbReference type="EMBL" id="LNQE01001628">
    <property type="protein sequence ID" value="KUG14704.1"/>
    <property type="molecule type" value="Genomic_DNA"/>
</dbReference>
<gene>
    <name evidence="1" type="ORF">ASZ90_015646</name>
</gene>
<sequence>MNPTMTPGQKEPFFAAIGDQSPALPIKVRTGNDGTIT</sequence>
<accession>A0A0W8F1D9</accession>